<gene>
    <name evidence="9 12" type="primary">ispF</name>
    <name evidence="12" type="ORF">RS130_07880</name>
</gene>
<dbReference type="Pfam" id="PF02542">
    <property type="entry name" value="YgbB"/>
    <property type="match status" value="1"/>
</dbReference>
<evidence type="ECO:0000256" key="3">
    <source>
        <dbReference type="ARBA" id="ARBA00008480"/>
    </source>
</evidence>
<keyword evidence="7 9" id="KW-0414">Isoprene biosynthesis</keyword>
<evidence type="ECO:0000256" key="4">
    <source>
        <dbReference type="ARBA" id="ARBA00011233"/>
    </source>
</evidence>
<keyword evidence="8 9" id="KW-0456">Lyase</keyword>
<dbReference type="Proteomes" id="UP001247805">
    <property type="component" value="Unassembled WGS sequence"/>
</dbReference>
<feature type="binding site" evidence="9">
    <location>
        <position position="144"/>
    </location>
    <ligand>
        <name>4-CDP-2-C-methyl-D-erythritol 2-phosphate</name>
        <dbReference type="ChEBI" id="CHEBI:57919"/>
    </ligand>
</feature>
<dbReference type="HAMAP" id="MF_00107">
    <property type="entry name" value="IspF"/>
    <property type="match status" value="1"/>
</dbReference>
<dbReference type="InterPro" id="IPR036571">
    <property type="entry name" value="MECDP_synthase_sf"/>
</dbReference>
<dbReference type="CDD" id="cd00554">
    <property type="entry name" value="MECDP_synthase"/>
    <property type="match status" value="1"/>
</dbReference>
<comment type="catalytic activity">
    <reaction evidence="1 9 10">
        <text>4-CDP-2-C-methyl-D-erythritol 2-phosphate = 2-C-methyl-D-erythritol 2,4-cyclic diphosphate + CMP</text>
        <dbReference type="Rhea" id="RHEA:23864"/>
        <dbReference type="ChEBI" id="CHEBI:57919"/>
        <dbReference type="ChEBI" id="CHEBI:58483"/>
        <dbReference type="ChEBI" id="CHEBI:60377"/>
        <dbReference type="EC" id="4.6.1.12"/>
    </reaction>
</comment>
<dbReference type="InterPro" id="IPR020555">
    <property type="entry name" value="MECDP_synthase_CS"/>
</dbReference>
<dbReference type="NCBIfam" id="TIGR00151">
    <property type="entry name" value="ispF"/>
    <property type="match status" value="1"/>
</dbReference>
<feature type="binding site" evidence="9">
    <location>
        <position position="10"/>
    </location>
    <ligand>
        <name>a divalent metal cation</name>
        <dbReference type="ChEBI" id="CHEBI:60240"/>
    </ligand>
</feature>
<comment type="cofactor">
    <cofactor evidence="9">
        <name>a divalent metal cation</name>
        <dbReference type="ChEBI" id="CHEBI:60240"/>
    </cofactor>
    <text evidence="9">Binds 1 divalent metal cation per subunit.</text>
</comment>
<protein>
    <recommendedName>
        <fullName evidence="5 9">2-C-methyl-D-erythritol 2,4-cyclodiphosphate synthase</fullName>
        <shortName evidence="9">MECDP-synthase</shortName>
        <shortName evidence="9">MECPP-synthase</shortName>
        <shortName evidence="9">MECPS</shortName>
        <ecNumber evidence="5 9">4.6.1.12</ecNumber>
    </recommendedName>
</protein>
<evidence type="ECO:0000256" key="5">
    <source>
        <dbReference type="ARBA" id="ARBA00012579"/>
    </source>
</evidence>
<evidence type="ECO:0000313" key="12">
    <source>
        <dbReference type="EMBL" id="MDU0353857.1"/>
    </source>
</evidence>
<evidence type="ECO:0000259" key="11">
    <source>
        <dbReference type="Pfam" id="PF02542"/>
    </source>
</evidence>
<feature type="site" description="Transition state stabilizer" evidence="9">
    <location>
        <position position="36"/>
    </location>
</feature>
<keyword evidence="13" id="KW-1185">Reference proteome</keyword>
<accession>A0ABU3SV42</accession>
<dbReference type="GO" id="GO:0008685">
    <property type="term" value="F:2-C-methyl-D-erythritol 2,4-cyclodiphosphate synthase activity"/>
    <property type="evidence" value="ECO:0007669"/>
    <property type="project" value="UniProtKB-EC"/>
</dbReference>
<dbReference type="RefSeq" id="WP_316025499.1">
    <property type="nucleotide sequence ID" value="NZ_JAWDIO010000002.1"/>
</dbReference>
<dbReference type="PANTHER" id="PTHR43181">
    <property type="entry name" value="2-C-METHYL-D-ERYTHRITOL 2,4-CYCLODIPHOSPHATE SYNTHASE, CHLOROPLASTIC"/>
    <property type="match status" value="1"/>
</dbReference>
<feature type="binding site" evidence="9">
    <location>
        <position position="12"/>
    </location>
    <ligand>
        <name>a divalent metal cation</name>
        <dbReference type="ChEBI" id="CHEBI:60240"/>
    </ligand>
</feature>
<dbReference type="InterPro" id="IPR003526">
    <property type="entry name" value="MECDP_synthase"/>
</dbReference>
<feature type="binding site" evidence="9">
    <location>
        <position position="141"/>
    </location>
    <ligand>
        <name>4-CDP-2-C-methyl-D-erythritol 2-phosphate</name>
        <dbReference type="ChEBI" id="CHEBI:57919"/>
    </ligand>
</feature>
<feature type="binding site" evidence="9">
    <location>
        <position position="44"/>
    </location>
    <ligand>
        <name>a divalent metal cation</name>
        <dbReference type="ChEBI" id="CHEBI:60240"/>
    </ligand>
</feature>
<dbReference type="EC" id="4.6.1.12" evidence="5 9"/>
<evidence type="ECO:0000256" key="8">
    <source>
        <dbReference type="ARBA" id="ARBA00023239"/>
    </source>
</evidence>
<keyword evidence="6 9" id="KW-0479">Metal-binding</keyword>
<reference evidence="12 13" key="1">
    <citation type="submission" date="2023-10" db="EMBL/GenBank/DDBJ databases">
        <title>Glaciecola aquimarina strain GGW-M5 nov., isolated from a coastal seawater.</title>
        <authorList>
            <person name="Bayburt H."/>
            <person name="Kim J.M."/>
            <person name="Choi B.J."/>
            <person name="Jeon C.O."/>
        </authorList>
    </citation>
    <scope>NUCLEOTIDE SEQUENCE [LARGE SCALE GENOMIC DNA]</scope>
    <source>
        <strain evidence="12 13">KCTC 32108</strain>
    </source>
</reference>
<evidence type="ECO:0000256" key="10">
    <source>
        <dbReference type="RuleBase" id="RU004395"/>
    </source>
</evidence>
<feature type="binding site" evidence="9">
    <location>
        <begin position="36"/>
        <end position="37"/>
    </location>
    <ligand>
        <name>4-CDP-2-C-methyl-D-erythritol 2-phosphate</name>
        <dbReference type="ChEBI" id="CHEBI:57919"/>
    </ligand>
</feature>
<comment type="similarity">
    <text evidence="3 9 10">Belongs to the IspF family.</text>
</comment>
<dbReference type="SUPFAM" id="SSF69765">
    <property type="entry name" value="IpsF-like"/>
    <property type="match status" value="1"/>
</dbReference>
<comment type="function">
    <text evidence="9">Involved in the biosynthesis of isopentenyl diphosphate (IPP) and dimethylallyl diphosphate (DMAPP), two major building blocks of isoprenoid compounds. Catalyzes the conversion of 4-diphosphocytidyl-2-C-methyl-D-erythritol 2-phosphate (CDP-ME2P) to 2-C-methyl-D-erythritol 2,4-cyclodiphosphate (ME-CPP) with a corresponding release of cytidine 5-monophosphate (CMP).</text>
</comment>
<name>A0ABU3SV42_9ALTE</name>
<feature type="binding site" evidence="9">
    <location>
        <begin position="102"/>
        <end position="108"/>
    </location>
    <ligand>
        <name>4-CDP-2-C-methyl-D-erythritol 2-phosphate</name>
        <dbReference type="ChEBI" id="CHEBI:57919"/>
    </ligand>
</feature>
<feature type="domain" description="2-C-methyl-D-erythritol 2,4-cyclodiphosphate synthase" evidence="11">
    <location>
        <begin position="3"/>
        <end position="156"/>
    </location>
</feature>
<dbReference type="PROSITE" id="PS01350">
    <property type="entry name" value="ISPF"/>
    <property type="match status" value="1"/>
</dbReference>
<sequence length="161" mass="17090">MTIRIGHGYDVHKFGGSGPITIGGVNIPCDQGLLAHSDGDVALHALCDALLGALALGDIGKHFPDTDPNLSGVDSRELLRHVYTLVTERQYSIGNIDLTIVAQAPKMAPHIEAMRQFIADDLAADISQVNVKATTTEKLGFAGRKEGIATYAVVLLTKSET</sequence>
<evidence type="ECO:0000256" key="9">
    <source>
        <dbReference type="HAMAP-Rule" id="MF_00107"/>
    </source>
</evidence>
<evidence type="ECO:0000256" key="2">
    <source>
        <dbReference type="ARBA" id="ARBA00004709"/>
    </source>
</evidence>
<feature type="binding site" evidence="9">
    <location>
        <begin position="10"/>
        <end position="12"/>
    </location>
    <ligand>
        <name>4-CDP-2-C-methyl-D-erythritol 2-phosphate</name>
        <dbReference type="ChEBI" id="CHEBI:57919"/>
    </ligand>
</feature>
<evidence type="ECO:0000313" key="13">
    <source>
        <dbReference type="Proteomes" id="UP001247805"/>
    </source>
</evidence>
<comment type="subunit">
    <text evidence="4 9">Homotrimer.</text>
</comment>
<evidence type="ECO:0000256" key="7">
    <source>
        <dbReference type="ARBA" id="ARBA00023229"/>
    </source>
</evidence>
<proteinExistence type="inferred from homology"/>
<evidence type="ECO:0000256" key="6">
    <source>
        <dbReference type="ARBA" id="ARBA00022723"/>
    </source>
</evidence>
<organism evidence="12 13">
    <name type="scientific">Paraglaciecola aquimarina</name>
    <dbReference type="NCBI Taxonomy" id="1235557"/>
    <lineage>
        <taxon>Bacteria</taxon>
        <taxon>Pseudomonadati</taxon>
        <taxon>Pseudomonadota</taxon>
        <taxon>Gammaproteobacteria</taxon>
        <taxon>Alteromonadales</taxon>
        <taxon>Alteromonadaceae</taxon>
        <taxon>Paraglaciecola</taxon>
    </lineage>
</organism>
<feature type="binding site" evidence="9">
    <location>
        <begin position="63"/>
        <end position="67"/>
    </location>
    <ligand>
        <name>4-CDP-2-C-methyl-D-erythritol 2-phosphate</name>
        <dbReference type="ChEBI" id="CHEBI:57919"/>
    </ligand>
</feature>
<feature type="site" description="Transition state stabilizer" evidence="9">
    <location>
        <position position="135"/>
    </location>
</feature>
<dbReference type="Gene3D" id="3.30.1330.50">
    <property type="entry name" value="2-C-methyl-D-erythritol 2,4-cyclodiphosphate synthase"/>
    <property type="match status" value="1"/>
</dbReference>
<comment type="caution">
    <text evidence="12">The sequence shown here is derived from an EMBL/GenBank/DDBJ whole genome shotgun (WGS) entry which is preliminary data.</text>
</comment>
<evidence type="ECO:0000256" key="1">
    <source>
        <dbReference type="ARBA" id="ARBA00000200"/>
    </source>
</evidence>
<feature type="binding site" evidence="9">
    <location>
        <begin position="58"/>
        <end position="60"/>
    </location>
    <ligand>
        <name>4-CDP-2-C-methyl-D-erythritol 2-phosphate</name>
        <dbReference type="ChEBI" id="CHEBI:57919"/>
    </ligand>
</feature>
<feature type="binding site" evidence="9">
    <location>
        <begin position="134"/>
        <end position="137"/>
    </location>
    <ligand>
        <name>4-CDP-2-C-methyl-D-erythritol 2-phosphate</name>
        <dbReference type="ChEBI" id="CHEBI:57919"/>
    </ligand>
</feature>
<dbReference type="EMBL" id="JAWDIO010000002">
    <property type="protein sequence ID" value="MDU0353857.1"/>
    <property type="molecule type" value="Genomic_DNA"/>
</dbReference>
<dbReference type="PANTHER" id="PTHR43181:SF1">
    <property type="entry name" value="2-C-METHYL-D-ERYTHRITOL 2,4-CYCLODIPHOSPHATE SYNTHASE, CHLOROPLASTIC"/>
    <property type="match status" value="1"/>
</dbReference>
<comment type="pathway">
    <text evidence="2 9">Isoprenoid biosynthesis; isopentenyl diphosphate biosynthesis via DXP pathway; isopentenyl diphosphate from 1-deoxy-D-xylulose 5-phosphate: step 4/6.</text>
</comment>